<dbReference type="STRING" id="45072.Lqua_2990"/>
<feature type="transmembrane region" description="Helical" evidence="1">
    <location>
        <begin position="353"/>
        <end position="371"/>
    </location>
</feature>
<evidence type="ECO:0000313" key="3">
    <source>
        <dbReference type="EMBL" id="STY17376.1"/>
    </source>
</evidence>
<organism evidence="3 5">
    <name type="scientific">Legionella quateirensis</name>
    <dbReference type="NCBI Taxonomy" id="45072"/>
    <lineage>
        <taxon>Bacteria</taxon>
        <taxon>Pseudomonadati</taxon>
        <taxon>Pseudomonadota</taxon>
        <taxon>Gammaproteobacteria</taxon>
        <taxon>Legionellales</taxon>
        <taxon>Legionellaceae</taxon>
        <taxon>Legionella</taxon>
    </lineage>
</organism>
<dbReference type="RefSeq" id="WP_058475116.1">
    <property type="nucleotide sequence ID" value="NZ_CAAAIL010000003.1"/>
</dbReference>
<feature type="transmembrane region" description="Helical" evidence="1">
    <location>
        <begin position="415"/>
        <end position="433"/>
    </location>
</feature>
<reference evidence="3 5" key="2">
    <citation type="submission" date="2018-06" db="EMBL/GenBank/DDBJ databases">
        <authorList>
            <consortium name="Pathogen Informatics"/>
            <person name="Doyle S."/>
        </authorList>
    </citation>
    <scope>NUCLEOTIDE SEQUENCE [LARGE SCALE GENOMIC DNA]</scope>
    <source>
        <strain evidence="3 5">NCTC12376</strain>
    </source>
</reference>
<evidence type="ECO:0000313" key="4">
    <source>
        <dbReference type="Proteomes" id="UP000054639"/>
    </source>
</evidence>
<sequence>MPINDSFKGGLDLNFFPNSEFESMANKDISQRAAIIGRNVLRLLMMGWPKSWTDLITWYTLRAVFIKHDHDLLKEFRAGFQQGFENIYNQLKGRALDKNQSEQVQLYLSNCLCHLPYADLTPFESIKIPQCVNGEWELVEYSVNPIELTEENKYTIREPDRVYAYGLEPIINRNAESHLIFMGTNYPTGQGFLPQIVTDFEAFETVGSSLYLSGRQRILDWLSRQKDKVHVCGASLGGSLSLLLAIDSGESLSRVDALNPAGLHNLEPKSKYDRWDELSSKPQVVIQQQGDDPVSLFGLWKSDWEILLVAPPKDKRGPNSFCDHFMNYAGFADTLFTYVDPEHQNAKRSTRNFLLYSIGRSVIYYLMISPYTHVVRPAWYYTVETIKSASLILLSVLVGLGVLAGLTVAGLLSPLIFFGAVAALGILSTLLFIPTVMKAVIPNEHVVASDADKDMNYAQIHDPSLPRNPEMDLYNKDHLIEVNLTYKELNAYYKTMRTLVKQKDFIPEDDLKVLKGTDVSKRNCLIESQNPENEERVVTLKTTKAKAVHIKHALTFIEQLGFENEKELKKALEQDYRHYSIGKHN</sequence>
<protein>
    <submittedName>
        <fullName evidence="3">Uncharacterized protein</fullName>
    </submittedName>
</protein>
<keyword evidence="1" id="KW-0812">Transmembrane</keyword>
<evidence type="ECO:0000256" key="1">
    <source>
        <dbReference type="SAM" id="Phobius"/>
    </source>
</evidence>
<keyword evidence="4" id="KW-1185">Reference proteome</keyword>
<keyword evidence="1" id="KW-0472">Membrane</keyword>
<dbReference type="EMBL" id="LNYR01000046">
    <property type="protein sequence ID" value="KTD43636.1"/>
    <property type="molecule type" value="Genomic_DNA"/>
</dbReference>
<dbReference type="OrthoDB" id="5645591at2"/>
<gene>
    <name evidence="2" type="ORF">Lqua_2990</name>
    <name evidence="3" type="ORF">NCTC12376_01174</name>
</gene>
<evidence type="ECO:0000313" key="2">
    <source>
        <dbReference type="EMBL" id="KTD43636.1"/>
    </source>
</evidence>
<name>A0A378KST0_9GAMM</name>
<dbReference type="EMBL" id="UGOW01000001">
    <property type="protein sequence ID" value="STY17376.1"/>
    <property type="molecule type" value="Genomic_DNA"/>
</dbReference>
<evidence type="ECO:0000313" key="5">
    <source>
        <dbReference type="Proteomes" id="UP000254230"/>
    </source>
</evidence>
<accession>A0A378KST0</accession>
<dbReference type="AlphaFoldDB" id="A0A378KST0"/>
<proteinExistence type="predicted"/>
<dbReference type="InterPro" id="IPR029058">
    <property type="entry name" value="AB_hydrolase_fold"/>
</dbReference>
<dbReference type="SUPFAM" id="SSF53474">
    <property type="entry name" value="alpha/beta-Hydrolases"/>
    <property type="match status" value="1"/>
</dbReference>
<reference evidence="2 4" key="1">
    <citation type="submission" date="2015-11" db="EMBL/GenBank/DDBJ databases">
        <title>Genomic analysis of 38 Legionella species identifies large and diverse effector repertoires.</title>
        <authorList>
            <person name="Burstein D."/>
            <person name="Amaro F."/>
            <person name="Zusman T."/>
            <person name="Lifshitz Z."/>
            <person name="Cohen O."/>
            <person name="Gilbert J.A."/>
            <person name="Pupko T."/>
            <person name="Shuman H.A."/>
            <person name="Segal G."/>
        </authorList>
    </citation>
    <scope>NUCLEOTIDE SEQUENCE [LARGE SCALE GENOMIC DNA]</scope>
    <source>
        <strain evidence="2 4">ATCC 49507</strain>
    </source>
</reference>
<dbReference type="Proteomes" id="UP000054639">
    <property type="component" value="Unassembled WGS sequence"/>
</dbReference>
<dbReference type="Proteomes" id="UP000254230">
    <property type="component" value="Unassembled WGS sequence"/>
</dbReference>
<keyword evidence="1" id="KW-1133">Transmembrane helix</keyword>
<feature type="transmembrane region" description="Helical" evidence="1">
    <location>
        <begin position="391"/>
        <end position="409"/>
    </location>
</feature>